<evidence type="ECO:0000256" key="11">
    <source>
        <dbReference type="ARBA" id="ARBA00023027"/>
    </source>
</evidence>
<gene>
    <name evidence="26" type="ORF">TMS3_0114915</name>
</gene>
<dbReference type="NCBIfam" id="NF008869">
    <property type="entry name" value="PRK11904.1"/>
    <property type="match status" value="1"/>
</dbReference>
<dbReference type="PANTHER" id="PTHR42862">
    <property type="entry name" value="DELTA-1-PYRROLINE-5-CARBOXYLATE DEHYDROGENASE 1, ISOFORM A-RELATED"/>
    <property type="match status" value="1"/>
</dbReference>
<evidence type="ECO:0000256" key="21">
    <source>
        <dbReference type="PIRSR" id="PIRSR000197-1"/>
    </source>
</evidence>
<dbReference type="Gene3D" id="3.40.309.10">
    <property type="entry name" value="Aldehyde Dehydrogenase, Chain A, domain 2"/>
    <property type="match status" value="1"/>
</dbReference>
<evidence type="ECO:0000256" key="19">
    <source>
        <dbReference type="ARBA" id="ARBA00060911"/>
    </source>
</evidence>
<dbReference type="InterPro" id="IPR029041">
    <property type="entry name" value="FAD-linked_oxidoreductase-like"/>
</dbReference>
<dbReference type="GO" id="GO:0009898">
    <property type="term" value="C:cytoplasmic side of plasma membrane"/>
    <property type="evidence" value="ECO:0007669"/>
    <property type="project" value="TreeGrafter"/>
</dbReference>
<evidence type="ECO:0000259" key="24">
    <source>
        <dbReference type="Pfam" id="PF14850"/>
    </source>
</evidence>
<sequence length="1298" mass="138532">MSSATPPLQPDALRREIDAHYRADEAQCVTALLGQLDVKAEAQARIQATARRLVEGVRARSKGGIDAFLHQYGLSTQEGVMLMCIAEALLRIPDDATQEALIRDKMSAANWDAHLGRSDSVFVNASTWALMLTGRVVGLRGVKGQTAGAVLRRLVARVGEPMIREAVNQAMRIMGKQFVMGRTIDEALERAKAFERKGYSYSYDMLGEAARTMADADRFFESYRSAIAAIGRVSGGKGIYAGPGISVKLSALHPRYELWQEQRVMDELVPRMHALAVEAAKLNIGLNIDAEEAARLDISLDVIEAVSGSEDLKGWDGFGVVVQAYQKRAPFVIDWLADMARRHGRRLMVRLVKGAYWDAEIKLSQELALPDYPVYTRKMNTDVAYLACARKLLANRDVFYPQFATHNAHSIASVLEYAGDKGGFEFQRLHGMGEELYEGVVEDKRIGMPCRIYAPVGGHEDLLAYLVRRLLENGANSSFVNRIQDESQPVDAIIADPVAQVQALSYIPHPQIPQPQDLYGQGRTNFAGRDLFDRSTLRELAEAMAAAEQGSWRAGPIIEGKEPQRDAREVLNPADRSSVVGHASEATDEDVEQALASAQRNAADWAATPVAERAAALRRLADLMEQEAPQLMAITVREAGKTLADALAEVREAVDFCRYYAQRAEHDFGPPVRLRVPAAAGHEARLHGGGVFCCISPWNFPLAIFAGQVTAALAAGNAVVAKPAEQTPLIAAAAVRLMHRAGIPAGVLHLLPGDGARVGGALVADSRVTGVCFTGSTEVAQLINRTLARRDGVLCPLIAETGGLNAMIVDSSALPEQVARDVVMSAFQSAGQRCSALRVLFVQEDVADKMLKMICGAMEELNVGDPSLLSSDIGPVIDDEAKGLLDKHIKRMRGEAKLLKQIKPGPSSGRGSFVGPVAFELDSLARLKREVFGPVLHVIRFPGEQIGKVVDSINATGYGLTHGIHTRVDETRDLILERMRAGNAYVNRNQIGAVVGVQPFGGEGLSGTGPKAGGPHYLLRFASEVVDGEAQPQAAAAGGEAPTLAGVSREQLLRALEEARAAAPAWSARPVAERSAMLEKAAAALEASAQTLGGLDPDGEQGIGRAAEALRFYAAQAEAELAEPTVLPGPTGERNELRCPPRGLVACLAATGSGFAALAAESGAALAAGNSVVLWHEDGRVASELQRLLHTAGVPKDALGALASGADATLKDVIEDERVDAVALAGPHALAKALNRVLAECDGAIRPLIPFALKAHAGGAPGCPLAGSPAYLHRFVLERALSIDTTASGGNASLFTME</sequence>
<evidence type="ECO:0000256" key="16">
    <source>
        <dbReference type="ARBA" id="ARBA00048142"/>
    </source>
</evidence>
<comment type="cofactor">
    <cofactor evidence="1">
        <name>FAD</name>
        <dbReference type="ChEBI" id="CHEBI:57692"/>
    </cofactor>
</comment>
<evidence type="ECO:0000256" key="1">
    <source>
        <dbReference type="ARBA" id="ARBA00001974"/>
    </source>
</evidence>
<evidence type="ECO:0000256" key="6">
    <source>
        <dbReference type="ARBA" id="ARBA00022491"/>
    </source>
</evidence>
<evidence type="ECO:0000256" key="3">
    <source>
        <dbReference type="ARBA" id="ARBA00004786"/>
    </source>
</evidence>
<feature type="domain" description="Aldehyde dehydrogenase" evidence="22">
    <location>
        <begin position="1045"/>
        <end position="1235"/>
    </location>
</feature>
<reference evidence="26 27" key="1">
    <citation type="journal article" date="2014" name="Genome Announc.">
        <title>Draft Genome Sequence of Petroleum Oil-Degrading Marine Bacterium Pseudomonas taeanensis Strain MS-3, Isolated from a Crude Oil-Contaminated Seashore.</title>
        <authorList>
            <person name="Lee S.Y."/>
            <person name="Kim S.H."/>
            <person name="Lee D.G."/>
            <person name="Shin S."/>
            <person name="Yun S.H."/>
            <person name="Choi C.W."/>
            <person name="Chung Y.H."/>
            <person name="Choi J.S."/>
            <person name="Kahng H.Y."/>
            <person name="Kim S.I."/>
        </authorList>
    </citation>
    <scope>NUCLEOTIDE SEQUENCE [LARGE SCALE GENOMIC DNA]</scope>
    <source>
        <strain evidence="26 27">MS-3</strain>
    </source>
</reference>
<dbReference type="OrthoDB" id="9812625at2"/>
<dbReference type="EC" id="1.2.1.88" evidence="5"/>
<accession>A0A0A1YI85</accession>
<evidence type="ECO:0000256" key="5">
    <source>
        <dbReference type="ARBA" id="ARBA00012884"/>
    </source>
</evidence>
<protein>
    <recommendedName>
        <fullName evidence="20">Bifunctional protein PutA</fullName>
        <ecNumber evidence="5">1.2.1.88</ecNumber>
        <ecNumber evidence="4">1.5.5.2</ecNumber>
    </recommendedName>
</protein>
<name>A0A0A1YI85_9PSED</name>
<dbReference type="InterPro" id="IPR024090">
    <property type="entry name" value="PRODH_PutA_dom_I"/>
</dbReference>
<evidence type="ECO:0000256" key="12">
    <source>
        <dbReference type="ARBA" id="ARBA00023062"/>
    </source>
</evidence>
<dbReference type="GO" id="GO:0003700">
    <property type="term" value="F:DNA-binding transcription factor activity"/>
    <property type="evidence" value="ECO:0007669"/>
    <property type="project" value="InterPro"/>
</dbReference>
<evidence type="ECO:0000256" key="9">
    <source>
        <dbReference type="ARBA" id="ARBA00023002"/>
    </source>
</evidence>
<dbReference type="FunFam" id="3.20.20.220:FF:000004">
    <property type="entry name" value="Bifunctional protein PutA"/>
    <property type="match status" value="1"/>
</dbReference>
<dbReference type="InterPro" id="IPR015590">
    <property type="entry name" value="Aldehyde_DH_dom"/>
</dbReference>
<keyword evidence="7" id="KW-0285">Flavoprotein</keyword>
<evidence type="ECO:0000256" key="18">
    <source>
        <dbReference type="ARBA" id="ARBA00060889"/>
    </source>
</evidence>
<proteinExistence type="inferred from homology"/>
<feature type="active site" evidence="21">
    <location>
        <position position="800"/>
    </location>
</feature>
<evidence type="ECO:0000256" key="8">
    <source>
        <dbReference type="ARBA" id="ARBA00022827"/>
    </source>
</evidence>
<dbReference type="UniPathway" id="UPA00261">
    <property type="reaction ID" value="UER00373"/>
</dbReference>
<feature type="domain" description="Proline dehydrogenase PutA" evidence="24">
    <location>
        <begin position="65"/>
        <end position="178"/>
    </location>
</feature>
<dbReference type="EMBL" id="AWSQ01000004">
    <property type="protein sequence ID" value="KFX68781.1"/>
    <property type="molecule type" value="Genomic_DNA"/>
</dbReference>
<dbReference type="Pfam" id="PF01619">
    <property type="entry name" value="Pro_dh"/>
    <property type="match status" value="1"/>
</dbReference>
<keyword evidence="15" id="KW-0511">Multifunctional enzyme</keyword>
<keyword evidence="27" id="KW-1185">Reference proteome</keyword>
<evidence type="ECO:0000256" key="10">
    <source>
        <dbReference type="ARBA" id="ARBA00023015"/>
    </source>
</evidence>
<keyword evidence="11" id="KW-0520">NAD</keyword>
<keyword evidence="13" id="KW-0238">DNA-binding</keyword>
<comment type="catalytic activity">
    <reaction evidence="16">
        <text>L-glutamate 5-semialdehyde + NAD(+) + H2O = L-glutamate + NADH + 2 H(+)</text>
        <dbReference type="Rhea" id="RHEA:30235"/>
        <dbReference type="ChEBI" id="CHEBI:15377"/>
        <dbReference type="ChEBI" id="CHEBI:15378"/>
        <dbReference type="ChEBI" id="CHEBI:29985"/>
        <dbReference type="ChEBI" id="CHEBI:57540"/>
        <dbReference type="ChEBI" id="CHEBI:57945"/>
        <dbReference type="ChEBI" id="CHEBI:58066"/>
        <dbReference type="EC" id="1.2.1.88"/>
    </reaction>
</comment>
<dbReference type="eggNOG" id="COG0506">
    <property type="taxonomic scope" value="Bacteria"/>
</dbReference>
<evidence type="ECO:0000256" key="4">
    <source>
        <dbReference type="ARBA" id="ARBA00012695"/>
    </source>
</evidence>
<feature type="active site" evidence="21">
    <location>
        <position position="834"/>
    </location>
</feature>
<evidence type="ECO:0000259" key="25">
    <source>
        <dbReference type="Pfam" id="PF18327"/>
    </source>
</evidence>
<keyword evidence="6" id="KW-0678">Repressor</keyword>
<comment type="similarity">
    <text evidence="18">In the N-terminal section; belongs to the proline dehydrogenase family.</text>
</comment>
<keyword evidence="9" id="KW-0560">Oxidoreductase</keyword>
<dbReference type="InterPro" id="IPR041349">
    <property type="entry name" value="PRODH"/>
</dbReference>
<dbReference type="SUPFAM" id="SSF53720">
    <property type="entry name" value="ALDH-like"/>
    <property type="match status" value="2"/>
</dbReference>
<evidence type="ECO:0000256" key="17">
    <source>
        <dbReference type="ARBA" id="ARBA00048779"/>
    </source>
</evidence>
<dbReference type="InterPro" id="IPR016162">
    <property type="entry name" value="Ald_DH_N"/>
</dbReference>
<dbReference type="STRING" id="1395571.TMS3_0114915"/>
<comment type="catalytic activity">
    <reaction evidence="17">
        <text>L-proline + a quinone = (S)-1-pyrroline-5-carboxylate + a quinol + H(+)</text>
        <dbReference type="Rhea" id="RHEA:23784"/>
        <dbReference type="ChEBI" id="CHEBI:15378"/>
        <dbReference type="ChEBI" id="CHEBI:17388"/>
        <dbReference type="ChEBI" id="CHEBI:24646"/>
        <dbReference type="ChEBI" id="CHEBI:60039"/>
        <dbReference type="ChEBI" id="CHEBI:132124"/>
        <dbReference type="EC" id="1.5.5.2"/>
    </reaction>
</comment>
<keyword evidence="8" id="KW-0274">FAD</keyword>
<evidence type="ECO:0000256" key="2">
    <source>
        <dbReference type="ARBA" id="ARBA00004739"/>
    </source>
</evidence>
<dbReference type="SUPFAM" id="SSF81935">
    <property type="entry name" value="N-terminal domain of bifunctional PutA protein"/>
    <property type="match status" value="1"/>
</dbReference>
<dbReference type="Gene3D" id="3.20.20.220">
    <property type="match status" value="1"/>
</dbReference>
<organism evidence="26 27">
    <name type="scientific">Pseudomonas taeanensis MS-3</name>
    <dbReference type="NCBI Taxonomy" id="1395571"/>
    <lineage>
        <taxon>Bacteria</taxon>
        <taxon>Pseudomonadati</taxon>
        <taxon>Pseudomonadota</taxon>
        <taxon>Gammaproteobacteria</taxon>
        <taxon>Pseudomonadales</taxon>
        <taxon>Pseudomonadaceae</taxon>
        <taxon>Pseudomonas</taxon>
    </lineage>
</organism>
<dbReference type="InterPro" id="IPR005933">
    <property type="entry name" value="PutA_C"/>
</dbReference>
<dbReference type="InterPro" id="IPR024089">
    <property type="entry name" value="PRODH_PutA_dom_I/II"/>
</dbReference>
<dbReference type="InterPro" id="IPR016163">
    <property type="entry name" value="Ald_DH_C"/>
</dbReference>
<feature type="domain" description="Proline utilization A proline dehydrogenase N-terminal" evidence="25">
    <location>
        <begin position="12"/>
        <end position="58"/>
    </location>
</feature>
<dbReference type="PANTHER" id="PTHR42862:SF1">
    <property type="entry name" value="DELTA-1-PYRROLINE-5-CARBOXYLATE DEHYDROGENASE 2, ISOFORM A-RELATED"/>
    <property type="match status" value="1"/>
</dbReference>
<dbReference type="InterPro" id="IPR050485">
    <property type="entry name" value="Proline_metab_enzyme"/>
</dbReference>
<dbReference type="Pfam" id="PF00171">
    <property type="entry name" value="Aldedh"/>
    <property type="match status" value="2"/>
</dbReference>
<dbReference type="GO" id="GO:0003677">
    <property type="term" value="F:DNA binding"/>
    <property type="evidence" value="ECO:0007669"/>
    <property type="project" value="UniProtKB-KW"/>
</dbReference>
<evidence type="ECO:0000259" key="23">
    <source>
        <dbReference type="Pfam" id="PF01619"/>
    </source>
</evidence>
<evidence type="ECO:0000256" key="14">
    <source>
        <dbReference type="ARBA" id="ARBA00023163"/>
    </source>
</evidence>
<evidence type="ECO:0000256" key="20">
    <source>
        <dbReference type="ARBA" id="ARBA00074690"/>
    </source>
</evidence>
<evidence type="ECO:0000259" key="22">
    <source>
        <dbReference type="Pfam" id="PF00171"/>
    </source>
</evidence>
<dbReference type="Gene3D" id="3.40.605.10">
    <property type="entry name" value="Aldehyde Dehydrogenase, Chain A, domain 1"/>
    <property type="match status" value="2"/>
</dbReference>
<dbReference type="Gene3D" id="1.20.5.550">
    <property type="entry name" value="Single Helix bin"/>
    <property type="match status" value="1"/>
</dbReference>
<keyword evidence="14" id="KW-0804">Transcription</keyword>
<feature type="domain" description="Aldehyde dehydrogenase" evidence="22">
    <location>
        <begin position="566"/>
        <end position="1021"/>
    </location>
</feature>
<dbReference type="GO" id="GO:0004657">
    <property type="term" value="F:proline dehydrogenase activity"/>
    <property type="evidence" value="ECO:0007669"/>
    <property type="project" value="UniProtKB-UniRule"/>
</dbReference>
<dbReference type="InterPro" id="IPR016161">
    <property type="entry name" value="Ald_DH/histidinol_DH"/>
</dbReference>
<comment type="similarity">
    <text evidence="19">In the C-terminal section; belongs to the aldehyde dehydrogenase family.</text>
</comment>
<dbReference type="PROSITE" id="PS00070">
    <property type="entry name" value="ALDEHYDE_DEHYDR_CYS"/>
    <property type="match status" value="1"/>
</dbReference>
<comment type="pathway">
    <text evidence="3">Amino-acid degradation; L-proline degradation into L-glutamate; L-glutamate from L-proline: step 2/2.</text>
</comment>
<dbReference type="CDD" id="cd07125">
    <property type="entry name" value="ALDH_PutA-P5CDH"/>
    <property type="match status" value="1"/>
</dbReference>
<dbReference type="GO" id="GO:0010133">
    <property type="term" value="P:L-proline catabolic process to L-glutamate"/>
    <property type="evidence" value="ECO:0007669"/>
    <property type="project" value="UniProtKB-UniRule"/>
</dbReference>
<dbReference type="NCBIfam" id="TIGR01238">
    <property type="entry name" value="D1pyr5carbox3"/>
    <property type="match status" value="1"/>
</dbReference>
<dbReference type="SUPFAM" id="SSF51730">
    <property type="entry name" value="FAD-linked oxidoreductase"/>
    <property type="match status" value="1"/>
</dbReference>
<dbReference type="InterPro" id="IPR002872">
    <property type="entry name" value="Proline_DH_dom"/>
</dbReference>
<dbReference type="Proteomes" id="UP000030063">
    <property type="component" value="Unassembled WGS sequence"/>
</dbReference>
<dbReference type="InterPro" id="IPR024082">
    <property type="entry name" value="PRODH_PutA_dom_II"/>
</dbReference>
<keyword evidence="10" id="KW-0805">Transcription regulation</keyword>
<dbReference type="FunFam" id="3.40.309.10:FF:000005">
    <property type="entry name" value="1-pyrroline-5-carboxylate dehydrogenase 1"/>
    <property type="match status" value="1"/>
</dbReference>
<dbReference type="RefSeq" id="WP_025166006.1">
    <property type="nucleotide sequence ID" value="NZ_AWSQ01000004.1"/>
</dbReference>
<dbReference type="Pfam" id="PF14850">
    <property type="entry name" value="Pro_dh-DNA_bdg"/>
    <property type="match status" value="1"/>
</dbReference>
<dbReference type="EC" id="1.5.5.2" evidence="4"/>
<dbReference type="eggNOG" id="COG4230">
    <property type="taxonomic scope" value="Bacteria"/>
</dbReference>
<evidence type="ECO:0000256" key="15">
    <source>
        <dbReference type="ARBA" id="ARBA00023268"/>
    </source>
</evidence>
<keyword evidence="12" id="KW-0642">Proline metabolism</keyword>
<evidence type="ECO:0000313" key="27">
    <source>
        <dbReference type="Proteomes" id="UP000030063"/>
    </source>
</evidence>
<dbReference type="Pfam" id="PF18327">
    <property type="entry name" value="PRODH"/>
    <property type="match status" value="1"/>
</dbReference>
<comment type="caution">
    <text evidence="26">The sequence shown here is derived from an EMBL/GenBank/DDBJ whole genome shotgun (WGS) entry which is preliminary data.</text>
</comment>
<dbReference type="Gene3D" id="1.20.5.460">
    <property type="entry name" value="Single helix bin"/>
    <property type="match status" value="1"/>
</dbReference>
<feature type="domain" description="Proline dehydrogenase" evidence="23">
    <location>
        <begin position="187"/>
        <end position="482"/>
    </location>
</feature>
<evidence type="ECO:0000313" key="26">
    <source>
        <dbReference type="EMBL" id="KFX68781.1"/>
    </source>
</evidence>
<dbReference type="InterPro" id="IPR016160">
    <property type="entry name" value="Ald_DH_CS_CYS"/>
</dbReference>
<dbReference type="GO" id="GO:0003842">
    <property type="term" value="F:L-glutamate gamma-semialdehyde dehydrogenase activity"/>
    <property type="evidence" value="ECO:0007669"/>
    <property type="project" value="UniProtKB-UniRule"/>
</dbReference>
<evidence type="ECO:0000256" key="7">
    <source>
        <dbReference type="ARBA" id="ARBA00022630"/>
    </source>
</evidence>
<comment type="pathway">
    <text evidence="2">Amino-acid degradation; L-proline degradation into L-glutamate; L-glutamate from L-proline: step 1/2.</text>
</comment>
<evidence type="ECO:0000256" key="13">
    <source>
        <dbReference type="ARBA" id="ARBA00023125"/>
    </source>
</evidence>